<sequence>MEKESKVVKHFSHKHPLCPSEVKEDICSACEQELSGSAYECTKRKCEFLIHKSCFELPQEVEHKSHPEHALTLLHSPSHETGTIFWCDACDLFCPTFRYHCINCQFDLHVGCASLPEKMQREDHEHELDLLYSLPDKEEEYVMLFCNVCNGFLFQKKWLYYCQKCGYAVHLECATREEAAEEPQEEAAEESQEEEEGLEEKEDAEEPQEEEEEEAAEESQDEKEGLEEKEDAEEEEEEEGPEENETAEEPQVEEEEEEEKNEESQEEEADRECTDEEYLNQLICLNTVLSNNLSNQQHRQRTRMMRKMGLAPPTFFPYHM</sequence>
<keyword evidence="2" id="KW-1185">Reference proteome</keyword>
<name>A0ACB9NA22_BAUVA</name>
<proteinExistence type="predicted"/>
<comment type="caution">
    <text evidence="1">The sequence shown here is derived from an EMBL/GenBank/DDBJ whole genome shotgun (WGS) entry which is preliminary data.</text>
</comment>
<evidence type="ECO:0000313" key="1">
    <source>
        <dbReference type="EMBL" id="KAI4333203.1"/>
    </source>
</evidence>
<reference evidence="1 2" key="1">
    <citation type="journal article" date="2022" name="DNA Res.">
        <title>Chromosomal-level genome assembly of the orchid tree Bauhinia variegata (Leguminosae; Cercidoideae) supports the allotetraploid origin hypothesis of Bauhinia.</title>
        <authorList>
            <person name="Zhong Y."/>
            <person name="Chen Y."/>
            <person name="Zheng D."/>
            <person name="Pang J."/>
            <person name="Liu Y."/>
            <person name="Luo S."/>
            <person name="Meng S."/>
            <person name="Qian L."/>
            <person name="Wei D."/>
            <person name="Dai S."/>
            <person name="Zhou R."/>
        </authorList>
    </citation>
    <scope>NUCLEOTIDE SEQUENCE [LARGE SCALE GENOMIC DNA]</scope>
    <source>
        <strain evidence="1">BV-YZ2020</strain>
    </source>
</reference>
<accession>A0ACB9NA22</accession>
<organism evidence="1 2">
    <name type="scientific">Bauhinia variegata</name>
    <name type="common">Purple orchid tree</name>
    <name type="synonym">Phanera variegata</name>
    <dbReference type="NCBI Taxonomy" id="167791"/>
    <lineage>
        <taxon>Eukaryota</taxon>
        <taxon>Viridiplantae</taxon>
        <taxon>Streptophyta</taxon>
        <taxon>Embryophyta</taxon>
        <taxon>Tracheophyta</taxon>
        <taxon>Spermatophyta</taxon>
        <taxon>Magnoliopsida</taxon>
        <taxon>eudicotyledons</taxon>
        <taxon>Gunneridae</taxon>
        <taxon>Pentapetalae</taxon>
        <taxon>rosids</taxon>
        <taxon>fabids</taxon>
        <taxon>Fabales</taxon>
        <taxon>Fabaceae</taxon>
        <taxon>Cercidoideae</taxon>
        <taxon>Cercideae</taxon>
        <taxon>Bauhiniinae</taxon>
        <taxon>Bauhinia</taxon>
    </lineage>
</organism>
<protein>
    <submittedName>
        <fullName evidence="1">Uncharacterized protein</fullName>
    </submittedName>
</protein>
<evidence type="ECO:0000313" key="2">
    <source>
        <dbReference type="Proteomes" id="UP000828941"/>
    </source>
</evidence>
<dbReference type="EMBL" id="CM039432">
    <property type="protein sequence ID" value="KAI4333203.1"/>
    <property type="molecule type" value="Genomic_DNA"/>
</dbReference>
<gene>
    <name evidence="1" type="ORF">L6164_018040</name>
</gene>
<dbReference type="Proteomes" id="UP000828941">
    <property type="component" value="Chromosome 7"/>
</dbReference>